<keyword evidence="4" id="KW-0413">Isomerase</keyword>
<evidence type="ECO:0000256" key="2">
    <source>
        <dbReference type="ARBA" id="ARBA00022723"/>
    </source>
</evidence>
<accession>A0AAQ4CW93</accession>
<dbReference type="GO" id="GO:0044281">
    <property type="term" value="P:small molecule metabolic process"/>
    <property type="evidence" value="ECO:0007669"/>
    <property type="project" value="UniProtKB-ARBA"/>
</dbReference>
<dbReference type="RefSeq" id="WP_229570739.1">
    <property type="nucleotide sequence ID" value="NZ_AP025226.1"/>
</dbReference>
<evidence type="ECO:0000313" key="5">
    <source>
        <dbReference type="Proteomes" id="UP001319921"/>
    </source>
</evidence>
<dbReference type="KEGG" id="scas:SACC_30910"/>
<dbReference type="Proteomes" id="UP001319921">
    <property type="component" value="Chromosome"/>
</dbReference>
<comment type="similarity">
    <text evidence="1">Belongs to the FAH family.</text>
</comment>
<dbReference type="GeneID" id="68867815"/>
<dbReference type="Pfam" id="PF01557">
    <property type="entry name" value="FAA_hydrolase"/>
    <property type="match status" value="1"/>
</dbReference>
<dbReference type="PANTHER" id="PTHR42796">
    <property type="entry name" value="FUMARYLACETOACETATE HYDROLASE DOMAIN-CONTAINING PROTEIN 2A-RELATED"/>
    <property type="match status" value="1"/>
</dbReference>
<gene>
    <name evidence="4" type="ORF">SACC_30910</name>
</gene>
<protein>
    <submittedName>
        <fullName evidence="4">2-hydroxyhepta-2,4-diene-1,7-dioate isomerase</fullName>
    </submittedName>
</protein>
<dbReference type="InterPro" id="IPR011234">
    <property type="entry name" value="Fumarylacetoacetase-like_C"/>
</dbReference>
<dbReference type="GO" id="GO:0016853">
    <property type="term" value="F:isomerase activity"/>
    <property type="evidence" value="ECO:0007669"/>
    <property type="project" value="UniProtKB-KW"/>
</dbReference>
<dbReference type="GO" id="GO:0046872">
    <property type="term" value="F:metal ion binding"/>
    <property type="evidence" value="ECO:0007669"/>
    <property type="project" value="UniProtKB-KW"/>
</dbReference>
<dbReference type="SUPFAM" id="SSF56529">
    <property type="entry name" value="FAH"/>
    <property type="match status" value="1"/>
</dbReference>
<organism evidence="4 5">
    <name type="scientific">Saccharolobus caldissimus</name>
    <dbReference type="NCBI Taxonomy" id="1702097"/>
    <lineage>
        <taxon>Archaea</taxon>
        <taxon>Thermoproteota</taxon>
        <taxon>Thermoprotei</taxon>
        <taxon>Sulfolobales</taxon>
        <taxon>Sulfolobaceae</taxon>
        <taxon>Saccharolobus</taxon>
    </lineage>
</organism>
<evidence type="ECO:0000259" key="3">
    <source>
        <dbReference type="Pfam" id="PF01557"/>
    </source>
</evidence>
<proteinExistence type="inferred from homology"/>
<dbReference type="PANTHER" id="PTHR42796:SF4">
    <property type="entry name" value="FUMARYLACETOACETATE HYDROLASE DOMAIN-CONTAINING PROTEIN 2A"/>
    <property type="match status" value="1"/>
</dbReference>
<dbReference type="InterPro" id="IPR051121">
    <property type="entry name" value="FAH"/>
</dbReference>
<dbReference type="Gene3D" id="3.90.850.10">
    <property type="entry name" value="Fumarylacetoacetase-like, C-terminal domain"/>
    <property type="match status" value="1"/>
</dbReference>
<keyword evidence="2" id="KW-0479">Metal-binding</keyword>
<dbReference type="EMBL" id="AP025226">
    <property type="protein sequence ID" value="BDC00075.1"/>
    <property type="molecule type" value="Genomic_DNA"/>
</dbReference>
<evidence type="ECO:0000313" key="4">
    <source>
        <dbReference type="EMBL" id="BDC00075.1"/>
    </source>
</evidence>
<sequence length="287" mass="32686">MTRYLTFYYKNIKKLGVIEGNYVYEISDFNSEKKGEAYRLDEIVFDIPITPSAIVCTLVNTPKMLGVESKEEAKEMIKSPKFFLKLPTIAIAHKQPILSPADAIRPEVEIAVIIKKKMKGISKAEVKDYILGYSVFNDITYPPGLKEDGYYAFRRDPIDGKVKKMYVRGTHFRNKVRDTFAPIGPYIVTEDEIGDVNSLMMRSYYNNKLIQEGSSEEFIFSIEDILVELSKIVTLPPFTIITTGSIGYINVEDVSEFYLKPINNAVMVAEVEKIGKLENPTIIEKPY</sequence>
<keyword evidence="5" id="KW-1185">Reference proteome</keyword>
<dbReference type="AlphaFoldDB" id="A0AAQ4CW93"/>
<feature type="domain" description="Fumarylacetoacetase-like C-terminal" evidence="3">
    <location>
        <begin position="54"/>
        <end position="280"/>
    </location>
</feature>
<dbReference type="InterPro" id="IPR036663">
    <property type="entry name" value="Fumarylacetoacetase_C_sf"/>
</dbReference>
<reference evidence="4 5" key="1">
    <citation type="journal article" date="2022" name="Microbiol. Resour. Announc.">
        <title>Complete Genome Sequence of the Hyperthermophilic and Acidophilic Archaeon Saccharolobus caldissimus Strain HS-3T.</title>
        <authorList>
            <person name="Sakai H.D."/>
            <person name="Kurosawa N."/>
        </authorList>
    </citation>
    <scope>NUCLEOTIDE SEQUENCE [LARGE SCALE GENOMIC DNA]</scope>
    <source>
        <strain evidence="4 5">JCM32116</strain>
    </source>
</reference>
<name>A0AAQ4CW93_9CREN</name>
<evidence type="ECO:0000256" key="1">
    <source>
        <dbReference type="ARBA" id="ARBA00010211"/>
    </source>
</evidence>